<protein>
    <submittedName>
        <fullName evidence="2">Uncharacterized protein</fullName>
    </submittedName>
</protein>
<dbReference type="EMBL" id="MLJW01000185">
    <property type="protein sequence ID" value="OIQ94474.1"/>
    <property type="molecule type" value="Genomic_DNA"/>
</dbReference>
<evidence type="ECO:0000256" key="1">
    <source>
        <dbReference type="SAM" id="MobiDB-lite"/>
    </source>
</evidence>
<proteinExistence type="predicted"/>
<feature type="region of interest" description="Disordered" evidence="1">
    <location>
        <begin position="77"/>
        <end position="98"/>
    </location>
</feature>
<reference evidence="2" key="1">
    <citation type="submission" date="2016-10" db="EMBL/GenBank/DDBJ databases">
        <title>Sequence of Gallionella enrichment culture.</title>
        <authorList>
            <person name="Poehlein A."/>
            <person name="Muehling M."/>
            <person name="Daniel R."/>
        </authorList>
    </citation>
    <scope>NUCLEOTIDE SEQUENCE</scope>
</reference>
<evidence type="ECO:0000313" key="2">
    <source>
        <dbReference type="EMBL" id="OIQ94474.1"/>
    </source>
</evidence>
<dbReference type="AlphaFoldDB" id="A0A1J5RGE3"/>
<accession>A0A1J5RGE3</accession>
<feature type="region of interest" description="Disordered" evidence="1">
    <location>
        <begin position="151"/>
        <end position="172"/>
    </location>
</feature>
<organism evidence="2">
    <name type="scientific">mine drainage metagenome</name>
    <dbReference type="NCBI Taxonomy" id="410659"/>
    <lineage>
        <taxon>unclassified sequences</taxon>
        <taxon>metagenomes</taxon>
        <taxon>ecological metagenomes</taxon>
    </lineage>
</organism>
<comment type="caution">
    <text evidence="2">The sequence shown here is derived from an EMBL/GenBank/DDBJ whole genome shotgun (WGS) entry which is preliminary data.</text>
</comment>
<gene>
    <name evidence="2" type="ORF">GALL_235240</name>
</gene>
<name>A0A1J5RGE3_9ZZZZ</name>
<sequence length="172" mass="18344">MVYAPQSPGAGAASKFMSLRRRALASRQLGLRANARAGPQRASQPLKRLPSLCPSCAGRWRGFQIYVPQTPGAGVPPAWLARERSRGPSTGQSAAGAASKFMPLMRRALASRQLGLRANARAGPQRASQPLKRLPSLCPSCAGRWRPASLAYPHLPSDAQRASPAVPARSMR</sequence>